<name>A0A4W2HMY3_BOBOX</name>
<evidence type="ECO:0000256" key="7">
    <source>
        <dbReference type="ARBA" id="ARBA00023136"/>
    </source>
</evidence>
<feature type="transmembrane region" description="Helical" evidence="9">
    <location>
        <begin position="410"/>
        <end position="426"/>
    </location>
</feature>
<evidence type="ECO:0000256" key="2">
    <source>
        <dbReference type="ARBA" id="ARBA00008744"/>
    </source>
</evidence>
<feature type="transmembrane region" description="Helical" evidence="9">
    <location>
        <begin position="315"/>
        <end position="334"/>
    </location>
</feature>
<dbReference type="GO" id="GO:0000030">
    <property type="term" value="F:mannosyltransferase activity"/>
    <property type="evidence" value="ECO:0007669"/>
    <property type="project" value="TreeGrafter"/>
</dbReference>
<evidence type="ECO:0000256" key="1">
    <source>
        <dbReference type="ARBA" id="ARBA00004141"/>
    </source>
</evidence>
<evidence type="ECO:0000256" key="3">
    <source>
        <dbReference type="ARBA" id="ARBA00022676"/>
    </source>
</evidence>
<evidence type="ECO:0000256" key="4">
    <source>
        <dbReference type="ARBA" id="ARBA00022679"/>
    </source>
</evidence>
<feature type="region of interest" description="Disordered" evidence="8">
    <location>
        <begin position="1"/>
        <end position="66"/>
    </location>
</feature>
<evidence type="ECO:0000256" key="8">
    <source>
        <dbReference type="SAM" id="MobiDB-lite"/>
    </source>
</evidence>
<feature type="transmembrane region" description="Helical" evidence="9">
    <location>
        <begin position="208"/>
        <end position="228"/>
    </location>
</feature>
<gene>
    <name evidence="10" type="primary">DPY19L2</name>
</gene>
<evidence type="ECO:0000313" key="11">
    <source>
        <dbReference type="Proteomes" id="UP000429181"/>
    </source>
</evidence>
<dbReference type="GO" id="GO:0007286">
    <property type="term" value="P:spermatid development"/>
    <property type="evidence" value="ECO:0007669"/>
    <property type="project" value="TreeGrafter"/>
</dbReference>
<comment type="similarity">
    <text evidence="2">Belongs to the dpy-19 family.</text>
</comment>
<feature type="transmembrane region" description="Helical" evidence="9">
    <location>
        <begin position="354"/>
        <end position="375"/>
    </location>
</feature>
<keyword evidence="7 9" id="KW-0472">Membrane</keyword>
<organism evidence="10 11">
    <name type="scientific">Bos indicus x Bos taurus</name>
    <name type="common">Hybrid cattle</name>
    <dbReference type="NCBI Taxonomy" id="30522"/>
    <lineage>
        <taxon>Eukaryota</taxon>
        <taxon>Metazoa</taxon>
        <taxon>Chordata</taxon>
        <taxon>Craniata</taxon>
        <taxon>Vertebrata</taxon>
        <taxon>Euteleostomi</taxon>
        <taxon>Mammalia</taxon>
        <taxon>Eutheria</taxon>
        <taxon>Laurasiatheria</taxon>
        <taxon>Artiodactyla</taxon>
        <taxon>Ruminantia</taxon>
        <taxon>Pecora</taxon>
        <taxon>Bovidae</taxon>
        <taxon>Bovinae</taxon>
        <taxon>Bos</taxon>
    </lineage>
</organism>
<evidence type="ECO:0000256" key="5">
    <source>
        <dbReference type="ARBA" id="ARBA00022692"/>
    </source>
</evidence>
<feature type="compositionally biased region" description="Basic and acidic residues" evidence="8">
    <location>
        <begin position="35"/>
        <end position="51"/>
    </location>
</feature>
<keyword evidence="3" id="KW-0328">Glycosyltransferase</keyword>
<dbReference type="Proteomes" id="UP000429181">
    <property type="component" value="Chromosome 4"/>
</dbReference>
<dbReference type="GO" id="GO:0005637">
    <property type="term" value="C:nuclear inner membrane"/>
    <property type="evidence" value="ECO:0007669"/>
    <property type="project" value="TreeGrafter"/>
</dbReference>
<keyword evidence="4" id="KW-0808">Transferase</keyword>
<feature type="transmembrane region" description="Helical" evidence="9">
    <location>
        <begin position="123"/>
        <end position="143"/>
    </location>
</feature>
<dbReference type="PANTHER" id="PTHR31488">
    <property type="entry name" value="DPY-19-LIKE 1, LIKE (H. SAPIENS)"/>
    <property type="match status" value="1"/>
</dbReference>
<keyword evidence="5 9" id="KW-0812">Transmembrane</keyword>
<dbReference type="AlphaFoldDB" id="A0A4W2HMY3"/>
<protein>
    <submittedName>
        <fullName evidence="10">Dpy-19 like 2</fullName>
    </submittedName>
</protein>
<proteinExistence type="inferred from homology"/>
<dbReference type="Pfam" id="PF10034">
    <property type="entry name" value="Dpy19"/>
    <property type="match status" value="1"/>
</dbReference>
<evidence type="ECO:0000256" key="9">
    <source>
        <dbReference type="SAM" id="Phobius"/>
    </source>
</evidence>
<dbReference type="PANTHER" id="PTHR31488:SF6">
    <property type="entry name" value="C-MANNOSYLTRANSFERASE DPY19L2-RELATED"/>
    <property type="match status" value="1"/>
</dbReference>
<dbReference type="InterPro" id="IPR018732">
    <property type="entry name" value="Dpy-19/Dpy-19-like"/>
</dbReference>
<evidence type="ECO:0000256" key="6">
    <source>
        <dbReference type="ARBA" id="ARBA00022989"/>
    </source>
</evidence>
<reference evidence="10" key="2">
    <citation type="submission" date="2025-08" db="UniProtKB">
        <authorList>
            <consortium name="Ensembl"/>
        </authorList>
    </citation>
    <scope>IDENTIFICATION</scope>
</reference>
<feature type="transmembrane region" description="Helical" evidence="9">
    <location>
        <begin position="438"/>
        <end position="458"/>
    </location>
</feature>
<feature type="transmembrane region" description="Helical" evidence="9">
    <location>
        <begin position="503"/>
        <end position="523"/>
    </location>
</feature>
<evidence type="ECO:0000313" key="10">
    <source>
        <dbReference type="Ensembl" id="ENSBIXP00005031491.1"/>
    </source>
</evidence>
<dbReference type="Ensembl" id="ENSBIXT00005004588.1">
    <property type="protein sequence ID" value="ENSBIXP00005031491.1"/>
    <property type="gene ID" value="ENSBIXG00005012038.1"/>
</dbReference>
<feature type="transmembrane region" description="Helical" evidence="9">
    <location>
        <begin position="168"/>
        <end position="188"/>
    </location>
</feature>
<dbReference type="GeneTree" id="ENSGT00530000063023"/>
<feature type="transmembrane region" description="Helical" evidence="9">
    <location>
        <begin position="259"/>
        <end position="281"/>
    </location>
</feature>
<accession>A0A4W2HMY3</accession>
<feature type="transmembrane region" description="Helical" evidence="9">
    <location>
        <begin position="387"/>
        <end position="404"/>
    </location>
</feature>
<keyword evidence="6 9" id="KW-1133">Transmembrane helix</keyword>
<reference evidence="10 11" key="1">
    <citation type="submission" date="2018-11" db="EMBL/GenBank/DDBJ databases">
        <title>Haplotype-resolved cattle genomes.</title>
        <authorList>
            <person name="Low W.Y."/>
            <person name="Tearle R."/>
            <person name="Bickhart D.M."/>
            <person name="Rosen B.D."/>
            <person name="Koren S."/>
            <person name="Rhie A."/>
            <person name="Hiendleder S."/>
            <person name="Phillippy A.M."/>
            <person name="Smith T.P.L."/>
            <person name="Williams J.L."/>
        </authorList>
    </citation>
    <scope>NUCLEOTIDE SEQUENCE [LARGE SCALE GENOMIC DNA]</scope>
</reference>
<sequence length="725" mass="83926">MVGQTRSKLRGAASEPSHFLRSTQSRRRRRATGSGERELEKEPKEEVKRPELPLSTRRGNLTRGARKYSPRRIRNLKTQNCVPVEMVRRTDLLNDRFPFLSSLLEQLSDKAQLLQRRQVSGKGAFGIAAFVAILHWVHLITLFENDRHFSHLSALEREMTFRTEMGLYYSYFKTIVEAPSFLQGLWMIMNDRLTEYPLVINTVKRFHLYPEVILAFCYRTFVGIMNLFGLETKTCWNVTRIEPLNEVQSCEGLGDPACFYVGVIFILNGIMMGLFFMYGAYLSGTQLGGIITVLCYFFNHGEATRVMWTPPLRESFSYPFLVLQMYILTVILRTTNNSRRHFIALCLSNVAFMLPWQFAQFILFTQIASLFPMYVVGYIEPNKFQKIIHANMISVLLCFVFMFGNPMYLSSYYSSSLIITLVIILKRNKIQRFGVSELHFWVIQGSAWFFGTIILKFLTSKILGVSDHIRLSDLIAARILRYTDFDTLIYTCAPEFDFMETAIIFHTLQLFAFTPLAILIMRLKLFLTPHMCVMASLICSRRLFGWIFCRVRFMPVILSLVTVMSIQGYANLHNQWSIIGEFNNLPQEELIQWIKYNTRPDAVFAGAMPTMASVKLSTLHPIVNHPHYEDADLRARTKIVYSAYSRKSAKEVRDKLVELHVNYYILEEAWCVVRTKPGCSMLEIWDVEDPSNSANPPLCSVLLKDARPYFTTVFQNSMYRVLKVN</sequence>
<comment type="subcellular location">
    <subcellularLocation>
        <location evidence="1">Membrane</location>
        <topology evidence="1">Multi-pass membrane protein</topology>
    </subcellularLocation>
</comment>
<feature type="transmembrane region" description="Helical" evidence="9">
    <location>
        <begin position="543"/>
        <end position="566"/>
    </location>
</feature>